<gene>
    <name evidence="3" type="ORF">ACIO7M_17630</name>
</gene>
<evidence type="ECO:0000313" key="4">
    <source>
        <dbReference type="Proteomes" id="UP001617351"/>
    </source>
</evidence>
<keyword evidence="2" id="KW-0732">Signal</keyword>
<dbReference type="PROSITE" id="PS51257">
    <property type="entry name" value="PROKAR_LIPOPROTEIN"/>
    <property type="match status" value="1"/>
</dbReference>
<sequence>MLRGAAGAAAGAALALAAATGCTSPASSASVDGRPSAEAGLRSPSPEVRQAYDAYWAAWLAASRTPDPGDPALERVATGTQLAELRENLAHSRTAGQVLLGEVGHRVEGVSEAGPGQLVLHDCIDLDRWLIHDARTGRPVDQLEDKPTQLGAFTLKREGEGGPWRVDSLRVIGENC</sequence>
<evidence type="ECO:0000256" key="2">
    <source>
        <dbReference type="SAM" id="SignalP"/>
    </source>
</evidence>
<evidence type="ECO:0000256" key="1">
    <source>
        <dbReference type="SAM" id="MobiDB-lite"/>
    </source>
</evidence>
<feature type="signal peptide" evidence="2">
    <location>
        <begin position="1"/>
        <end position="17"/>
    </location>
</feature>
<feature type="region of interest" description="Disordered" evidence="1">
    <location>
        <begin position="25"/>
        <end position="45"/>
    </location>
</feature>
<dbReference type="EMBL" id="JBIUYY010000007">
    <property type="protein sequence ID" value="MFJ2822916.1"/>
    <property type="molecule type" value="Genomic_DNA"/>
</dbReference>
<dbReference type="RefSeq" id="WP_402381929.1">
    <property type="nucleotide sequence ID" value="NZ_JBIUYY010000007.1"/>
</dbReference>
<feature type="chain" id="PRO_5046324081" description="Secreted protein/lipoprotein" evidence="2">
    <location>
        <begin position="18"/>
        <end position="176"/>
    </location>
</feature>
<proteinExistence type="predicted"/>
<comment type="caution">
    <text evidence="3">The sequence shown here is derived from an EMBL/GenBank/DDBJ whole genome shotgun (WGS) entry which is preliminary data.</text>
</comment>
<reference evidence="3 4" key="1">
    <citation type="submission" date="2024-10" db="EMBL/GenBank/DDBJ databases">
        <title>The Natural Products Discovery Center: Release of the First 8490 Sequenced Strains for Exploring Actinobacteria Biosynthetic Diversity.</title>
        <authorList>
            <person name="Kalkreuter E."/>
            <person name="Kautsar S.A."/>
            <person name="Yang D."/>
            <person name="Bader C.D."/>
            <person name="Teijaro C.N."/>
            <person name="Fluegel L."/>
            <person name="Davis C.M."/>
            <person name="Simpson J.R."/>
            <person name="Lauterbach L."/>
            <person name="Steele A.D."/>
            <person name="Gui C."/>
            <person name="Meng S."/>
            <person name="Li G."/>
            <person name="Viehrig K."/>
            <person name="Ye F."/>
            <person name="Su P."/>
            <person name="Kiefer A.F."/>
            <person name="Nichols A."/>
            <person name="Cepeda A.J."/>
            <person name="Yan W."/>
            <person name="Fan B."/>
            <person name="Jiang Y."/>
            <person name="Adhikari A."/>
            <person name="Zheng C.-J."/>
            <person name="Schuster L."/>
            <person name="Cowan T.M."/>
            <person name="Smanski M.J."/>
            <person name="Chevrette M.G."/>
            <person name="De Carvalho L.P.S."/>
            <person name="Shen B."/>
        </authorList>
    </citation>
    <scope>NUCLEOTIDE SEQUENCE [LARGE SCALE GENOMIC DNA]</scope>
    <source>
        <strain evidence="3 4">NPDC087220</strain>
    </source>
</reference>
<evidence type="ECO:0000313" key="3">
    <source>
        <dbReference type="EMBL" id="MFJ2822916.1"/>
    </source>
</evidence>
<organism evidence="3 4">
    <name type="scientific">Streptomyces toxytricini</name>
    <name type="common">Actinomyces toxytricini</name>
    <dbReference type="NCBI Taxonomy" id="67369"/>
    <lineage>
        <taxon>Bacteria</taxon>
        <taxon>Bacillati</taxon>
        <taxon>Actinomycetota</taxon>
        <taxon>Actinomycetes</taxon>
        <taxon>Kitasatosporales</taxon>
        <taxon>Streptomycetaceae</taxon>
        <taxon>Streptomyces</taxon>
    </lineage>
</organism>
<protein>
    <recommendedName>
        <fullName evidence="5">Secreted protein/lipoprotein</fullName>
    </recommendedName>
</protein>
<dbReference type="Proteomes" id="UP001617351">
    <property type="component" value="Unassembled WGS sequence"/>
</dbReference>
<accession>A0ABW8EI61</accession>
<keyword evidence="4" id="KW-1185">Reference proteome</keyword>
<evidence type="ECO:0008006" key="5">
    <source>
        <dbReference type="Google" id="ProtNLM"/>
    </source>
</evidence>
<name>A0ABW8EI61_STRT5</name>